<keyword evidence="2" id="KW-1185">Reference proteome</keyword>
<organism evidence="1 2">
    <name type="scientific">Heliobacterium chlorum</name>
    <dbReference type="NCBI Taxonomy" id="2698"/>
    <lineage>
        <taxon>Bacteria</taxon>
        <taxon>Bacillati</taxon>
        <taxon>Bacillota</taxon>
        <taxon>Clostridia</taxon>
        <taxon>Eubacteriales</taxon>
        <taxon>Heliobacteriaceae</taxon>
        <taxon>Heliobacterium</taxon>
    </lineage>
</organism>
<accession>A0ABR7T6A5</accession>
<comment type="caution">
    <text evidence="1">The sequence shown here is derived from an EMBL/GenBank/DDBJ whole genome shotgun (WGS) entry which is preliminary data.</text>
</comment>
<evidence type="ECO:0000313" key="1">
    <source>
        <dbReference type="EMBL" id="MBC9786304.1"/>
    </source>
</evidence>
<name>A0ABR7T6A5_HELCL</name>
<dbReference type="InterPro" id="IPR024411">
    <property type="entry name" value="Tail_terminator_phage"/>
</dbReference>
<protein>
    <submittedName>
        <fullName evidence="1">Uncharacterized protein</fullName>
    </submittedName>
</protein>
<reference evidence="1 2" key="1">
    <citation type="submission" date="2020-07" db="EMBL/GenBank/DDBJ databases">
        <title>Draft whole-genome sequence of Heliobacterium chlorum DSM 3682, type strain.</title>
        <authorList>
            <person name="Kyndt J.A."/>
            <person name="Meyer T.E."/>
            <person name="Imhoff J.F."/>
        </authorList>
    </citation>
    <scope>NUCLEOTIDE SEQUENCE [LARGE SCALE GENOMIC DNA]</scope>
    <source>
        <strain evidence="1 2">DSM 3682</strain>
    </source>
</reference>
<dbReference type="EMBL" id="JACVHF010000032">
    <property type="protein sequence ID" value="MBC9786304.1"/>
    <property type="molecule type" value="Genomic_DNA"/>
</dbReference>
<evidence type="ECO:0000313" key="2">
    <source>
        <dbReference type="Proteomes" id="UP000617402"/>
    </source>
</evidence>
<dbReference type="Pfam" id="PF12691">
    <property type="entry name" value="Phage_tail_terminator_6"/>
    <property type="match status" value="1"/>
</dbReference>
<gene>
    <name evidence="1" type="ORF">H1S01_17740</name>
</gene>
<sequence length="122" mass="13627">MRMRELIAVLQQSVPFTYFANTFPVKANDCAAVRLTGGRESSIKANVRRPTIQILIRVEDPALADAKANELFRTFNGKRDFDVGNTHVIFCAAQQSSPLFLGLDESNRSIYSINFSLITEEA</sequence>
<proteinExistence type="predicted"/>
<dbReference type="Proteomes" id="UP000617402">
    <property type="component" value="Unassembled WGS sequence"/>
</dbReference>